<evidence type="ECO:0000313" key="10">
    <source>
        <dbReference type="Proteomes" id="UP000307201"/>
    </source>
</evidence>
<reference evidence="9 10" key="1">
    <citation type="submission" date="2019-05" db="EMBL/GenBank/DDBJ databases">
        <title>The metagenome of a microbial culture collection derived from dairy environment covers the genomic content of the human microbiome.</title>
        <authorList>
            <person name="Roder T."/>
            <person name="Wuthrich D."/>
            <person name="Sattari Z."/>
            <person name="Von Ah U."/>
            <person name="Bar C."/>
            <person name="Ronchi F."/>
            <person name="Macpherson A.J."/>
            <person name="Ganal-Vonarburg S.C."/>
            <person name="Bruggmann R."/>
            <person name="Vergeres G."/>
        </authorList>
    </citation>
    <scope>NUCLEOTIDE SEQUENCE [LARGE SCALE GENOMIC DNA]</scope>
    <source>
        <strain evidence="9 10">FAM 24235</strain>
    </source>
</reference>
<keyword evidence="4 9" id="KW-0808">Transferase</keyword>
<organism evidence="9 10">
    <name type="scientific">Marinilactibacillus psychrotolerans</name>
    <dbReference type="NCBI Taxonomy" id="191770"/>
    <lineage>
        <taxon>Bacteria</taxon>
        <taxon>Bacillati</taxon>
        <taxon>Bacillota</taxon>
        <taxon>Bacilli</taxon>
        <taxon>Lactobacillales</taxon>
        <taxon>Carnobacteriaceae</taxon>
        <taxon>Marinilactibacillus</taxon>
    </lineage>
</organism>
<comment type="caution">
    <text evidence="9">The sequence shown here is derived from an EMBL/GenBank/DDBJ whole genome shotgun (WGS) entry which is preliminary data.</text>
</comment>
<sequence>MSISQFLRFVDIRTKFTSILPVLLGVFYTIYFFGTFDLLNTLLFFIAAVLLDFTTTSINVLVDYQTASSEDFKKEHNIIGRENISEKLVVAYIYIMFILYFILGLILVYRTNLVLLPIGIIYSLIAITYTYGPIPISRMPLGELFSGPPLGFGIIFIAIFVNYRDSLILSLNFQNSTFVLQGDWLTILAIFFVSLPQVLLISNIVLANNICDLKQDIENNRFTIVFHIGKEKSIQLYNWLTYGSYVLFLVPIFMGWLPLIMLLVYPTVFFAHKQVRLFNHKQEKAETFITSVKSFLAFTLVELVLFIIIISWSWLS</sequence>
<evidence type="ECO:0000313" key="9">
    <source>
        <dbReference type="EMBL" id="TLQ09571.1"/>
    </source>
</evidence>
<evidence type="ECO:0000256" key="6">
    <source>
        <dbReference type="ARBA" id="ARBA00022989"/>
    </source>
</evidence>
<dbReference type="GO" id="GO:0016020">
    <property type="term" value="C:membrane"/>
    <property type="evidence" value="ECO:0007669"/>
    <property type="project" value="UniProtKB-SubCell"/>
</dbReference>
<accession>A0A5R9C880</accession>
<dbReference type="AlphaFoldDB" id="A0A5R9C880"/>
<feature type="transmembrane region" description="Helical" evidence="8">
    <location>
        <begin position="245"/>
        <end position="271"/>
    </location>
</feature>
<dbReference type="InterPro" id="IPR026046">
    <property type="entry name" value="UBIAD1"/>
</dbReference>
<dbReference type="PANTHER" id="PTHR13929">
    <property type="entry name" value="1,4-DIHYDROXY-2-NAPHTHOATE OCTAPRENYLTRANSFERASE"/>
    <property type="match status" value="1"/>
</dbReference>
<dbReference type="STRING" id="191770.SAMN04488013_1219"/>
<feature type="transmembrane region" description="Helical" evidence="8">
    <location>
        <begin position="16"/>
        <end position="34"/>
    </location>
</feature>
<feature type="transmembrane region" description="Helical" evidence="8">
    <location>
        <begin position="292"/>
        <end position="315"/>
    </location>
</feature>
<dbReference type="PIRSF" id="PIRSF005355">
    <property type="entry name" value="UBIAD1"/>
    <property type="match status" value="1"/>
</dbReference>
<evidence type="ECO:0000256" key="5">
    <source>
        <dbReference type="ARBA" id="ARBA00022692"/>
    </source>
</evidence>
<dbReference type="InterPro" id="IPR044878">
    <property type="entry name" value="UbiA_sf"/>
</dbReference>
<evidence type="ECO:0000256" key="1">
    <source>
        <dbReference type="ARBA" id="ARBA00004141"/>
    </source>
</evidence>
<feature type="transmembrane region" description="Helical" evidence="8">
    <location>
        <begin position="144"/>
        <end position="163"/>
    </location>
</feature>
<dbReference type="Proteomes" id="UP000307201">
    <property type="component" value="Unassembled WGS sequence"/>
</dbReference>
<dbReference type="GO" id="GO:0004659">
    <property type="term" value="F:prenyltransferase activity"/>
    <property type="evidence" value="ECO:0007669"/>
    <property type="project" value="InterPro"/>
</dbReference>
<name>A0A5R9C880_9LACT</name>
<dbReference type="OrthoDB" id="9767568at2"/>
<dbReference type="UniPathway" id="UPA00079"/>
<keyword evidence="7 8" id="KW-0472">Membrane</keyword>
<dbReference type="GO" id="GO:0009234">
    <property type="term" value="P:menaquinone biosynthetic process"/>
    <property type="evidence" value="ECO:0007669"/>
    <property type="project" value="UniProtKB-UniPathway"/>
</dbReference>
<dbReference type="Gene3D" id="1.10.357.140">
    <property type="entry name" value="UbiA prenyltransferase"/>
    <property type="match status" value="1"/>
</dbReference>
<keyword evidence="3" id="KW-0474">Menaquinone biosynthesis</keyword>
<dbReference type="CDD" id="cd13962">
    <property type="entry name" value="PT_UbiA_UBIAD1"/>
    <property type="match status" value="1"/>
</dbReference>
<dbReference type="InterPro" id="IPR000537">
    <property type="entry name" value="UbiA_prenyltransferase"/>
</dbReference>
<feature type="transmembrane region" description="Helical" evidence="8">
    <location>
        <begin position="89"/>
        <end position="108"/>
    </location>
</feature>
<dbReference type="EMBL" id="VBTE01000001">
    <property type="protein sequence ID" value="TLQ09571.1"/>
    <property type="molecule type" value="Genomic_DNA"/>
</dbReference>
<protein>
    <submittedName>
        <fullName evidence="9">1,4-dihydroxy-2-naphthoate polyprenyltransferase</fullName>
    </submittedName>
</protein>
<proteinExistence type="predicted"/>
<keyword evidence="6 8" id="KW-1133">Transmembrane helix</keyword>
<dbReference type="RefSeq" id="WP_138470278.1">
    <property type="nucleotide sequence ID" value="NZ_JBGQQJ010000024.1"/>
</dbReference>
<evidence type="ECO:0000256" key="3">
    <source>
        <dbReference type="ARBA" id="ARBA00022428"/>
    </source>
</evidence>
<dbReference type="Pfam" id="PF01040">
    <property type="entry name" value="UbiA"/>
    <property type="match status" value="1"/>
</dbReference>
<feature type="transmembrane region" description="Helical" evidence="8">
    <location>
        <begin position="184"/>
        <end position="206"/>
    </location>
</feature>
<dbReference type="PANTHER" id="PTHR13929:SF0">
    <property type="entry name" value="UBIA PRENYLTRANSFERASE DOMAIN-CONTAINING PROTEIN 1"/>
    <property type="match status" value="1"/>
</dbReference>
<feature type="transmembrane region" description="Helical" evidence="8">
    <location>
        <begin position="113"/>
        <end position="132"/>
    </location>
</feature>
<gene>
    <name evidence="9" type="ORF">FEZ48_00015</name>
</gene>
<evidence type="ECO:0000256" key="2">
    <source>
        <dbReference type="ARBA" id="ARBA00004863"/>
    </source>
</evidence>
<comment type="subcellular location">
    <subcellularLocation>
        <location evidence="1">Membrane</location>
        <topology evidence="1">Multi-pass membrane protein</topology>
    </subcellularLocation>
</comment>
<evidence type="ECO:0000256" key="4">
    <source>
        <dbReference type="ARBA" id="ARBA00022679"/>
    </source>
</evidence>
<evidence type="ECO:0000256" key="7">
    <source>
        <dbReference type="ARBA" id="ARBA00023136"/>
    </source>
</evidence>
<dbReference type="GO" id="GO:0042371">
    <property type="term" value="P:vitamin K biosynthetic process"/>
    <property type="evidence" value="ECO:0007669"/>
    <property type="project" value="TreeGrafter"/>
</dbReference>
<evidence type="ECO:0000256" key="8">
    <source>
        <dbReference type="SAM" id="Phobius"/>
    </source>
</evidence>
<keyword evidence="5 8" id="KW-0812">Transmembrane</keyword>
<comment type="pathway">
    <text evidence="2">Quinol/quinone metabolism; menaquinone biosynthesis.</text>
</comment>